<dbReference type="EMBL" id="JABWCS010000214">
    <property type="protein sequence ID" value="NUU62300.1"/>
    <property type="molecule type" value="Genomic_DNA"/>
</dbReference>
<dbReference type="CDD" id="cd00038">
    <property type="entry name" value="CAP_ED"/>
    <property type="match status" value="1"/>
</dbReference>
<feature type="domain" description="Cyclic nucleotide-binding" evidence="2">
    <location>
        <begin position="1"/>
        <end position="82"/>
    </location>
</feature>
<organism evidence="3 4">
    <name type="scientific">Paenibacillus agri</name>
    <dbReference type="NCBI Taxonomy" id="2744309"/>
    <lineage>
        <taxon>Bacteria</taxon>
        <taxon>Bacillati</taxon>
        <taxon>Bacillota</taxon>
        <taxon>Bacilli</taxon>
        <taxon>Bacillales</taxon>
        <taxon>Paenibacillaceae</taxon>
        <taxon>Paenibacillus</taxon>
    </lineage>
</organism>
<dbReference type="AlphaFoldDB" id="A0A850ER93"/>
<keyword evidence="1" id="KW-0010">Activator</keyword>
<reference evidence="3" key="1">
    <citation type="submission" date="2020-06" db="EMBL/GenBank/DDBJ databases">
        <title>Paenibacillus sp. nov., isolated from soil.</title>
        <authorList>
            <person name="Seo Y.L."/>
        </authorList>
    </citation>
    <scope>NUCLEOTIDE SEQUENCE [LARGE SCALE GENOMIC DNA]</scope>
    <source>
        <strain evidence="3">JW14</strain>
    </source>
</reference>
<dbReference type="InterPro" id="IPR014710">
    <property type="entry name" value="RmlC-like_jellyroll"/>
</dbReference>
<dbReference type="RefSeq" id="WP_175372797.1">
    <property type="nucleotide sequence ID" value="NZ_JABWCS010000214.1"/>
</dbReference>
<dbReference type="Gene3D" id="2.60.120.10">
    <property type="entry name" value="Jelly Rolls"/>
    <property type="match status" value="1"/>
</dbReference>
<comment type="caution">
    <text evidence="3">The sequence shown here is derived from an EMBL/GenBank/DDBJ whole genome shotgun (WGS) entry which is preliminary data.</text>
</comment>
<dbReference type="InterPro" id="IPR000595">
    <property type="entry name" value="cNMP-bd_dom"/>
</dbReference>
<evidence type="ECO:0000256" key="1">
    <source>
        <dbReference type="ARBA" id="ARBA00023159"/>
    </source>
</evidence>
<evidence type="ECO:0000313" key="4">
    <source>
        <dbReference type="Proteomes" id="UP000564806"/>
    </source>
</evidence>
<protein>
    <submittedName>
        <fullName evidence="3">Crp/Fnr family transcriptional regulator</fullName>
    </submittedName>
</protein>
<evidence type="ECO:0000313" key="3">
    <source>
        <dbReference type="EMBL" id="NUU62300.1"/>
    </source>
</evidence>
<name>A0A850ER93_9BACL</name>
<sequence length="160" mass="18852">MSRDIVIHIGDEPTEIYFVVSGILRSYYINISGDDKTQLFINENSFYANEYFLDMEPSKCCVEALEDCTVLVVEWRDLVHLLESNVYCMKAYIKALEYSIRYKIGRENSFLLKSATERYLDFKRKYVHLEKRVNQSYIASYLGITPVSLSRIRRTIKDEN</sequence>
<dbReference type="Proteomes" id="UP000564806">
    <property type="component" value="Unassembled WGS sequence"/>
</dbReference>
<dbReference type="InterPro" id="IPR018490">
    <property type="entry name" value="cNMP-bd_dom_sf"/>
</dbReference>
<dbReference type="SUPFAM" id="SSF51206">
    <property type="entry name" value="cAMP-binding domain-like"/>
    <property type="match status" value="1"/>
</dbReference>
<accession>A0A850ER93</accession>
<keyword evidence="4" id="KW-1185">Reference proteome</keyword>
<proteinExistence type="predicted"/>
<evidence type="ECO:0000259" key="2">
    <source>
        <dbReference type="PROSITE" id="PS50042"/>
    </source>
</evidence>
<dbReference type="Pfam" id="PF00027">
    <property type="entry name" value="cNMP_binding"/>
    <property type="match status" value="1"/>
</dbReference>
<dbReference type="PROSITE" id="PS50042">
    <property type="entry name" value="CNMP_BINDING_3"/>
    <property type="match status" value="1"/>
</dbReference>
<gene>
    <name evidence="3" type="ORF">HPT30_18295</name>
</gene>